<evidence type="ECO:0000256" key="3">
    <source>
        <dbReference type="ARBA" id="ARBA00022723"/>
    </source>
</evidence>
<dbReference type="GO" id="GO:0005506">
    <property type="term" value="F:iron ion binding"/>
    <property type="evidence" value="ECO:0007669"/>
    <property type="project" value="InterPro"/>
</dbReference>
<feature type="binding site" evidence="7">
    <location>
        <position position="152"/>
    </location>
    <ligand>
        <name>Fe cation</name>
        <dbReference type="ChEBI" id="CHEBI:24875"/>
    </ligand>
</feature>
<proteinExistence type="inferred from homology"/>
<evidence type="ECO:0000256" key="2">
    <source>
        <dbReference type="ARBA" id="ARBA00009712"/>
    </source>
</evidence>
<evidence type="ECO:0000259" key="8">
    <source>
        <dbReference type="PROSITE" id="PS51410"/>
    </source>
</evidence>
<sequence length="269" mass="29958">MPNRPSQPSASLPGEDDPVYSRRRQTILEAAQAYTPGRPVPVVDYAPDDHRLWRTLTGELEQLHQKYACREFLEGAGRLGLPRTHVPQLADVSAGLRTLTGFTFDPAPAILPPTEFIGPLAERRFQATQYLRHSSRPHFSPEPDMLHELVGHGPALAHERWAALYELFGHTVRRLRDDEAVGTVARVFWFTMETGVVRQGGELKVCGATLMSSVGELRAMETADLRPLSVREMAARDYDVDAYQPVLFCAESFADLDAALVDFLTSFDG</sequence>
<dbReference type="RefSeq" id="WP_143621144.1">
    <property type="nucleotide sequence ID" value="NZ_CP045178.1"/>
</dbReference>
<reference evidence="9 10" key="1">
    <citation type="submission" date="2017-02" db="EMBL/GenBank/DDBJ databases">
        <title>Draft Genome Sequence of Streptomyces tsukubaensis F601, a Producer of the immunosuppressant tacrolimus FK506.</title>
        <authorList>
            <person name="Zong G."/>
            <person name="Zhong C."/>
            <person name="Fu J."/>
            <person name="Qin R."/>
            <person name="Cao G."/>
        </authorList>
    </citation>
    <scope>NUCLEOTIDE SEQUENCE [LARGE SCALE GENOMIC DNA]</scope>
    <source>
        <strain evidence="9 10">F601</strain>
    </source>
</reference>
<evidence type="ECO:0000256" key="5">
    <source>
        <dbReference type="ARBA" id="ARBA00023004"/>
    </source>
</evidence>
<keyword evidence="6 9" id="KW-0503">Monooxygenase</keyword>
<dbReference type="Proteomes" id="UP000190539">
    <property type="component" value="Unassembled WGS sequence"/>
</dbReference>
<name>A0A1V4AEJ8_9ACTN</name>
<dbReference type="PANTHER" id="PTHR11473">
    <property type="entry name" value="AROMATIC AMINO ACID HYDROXYLASE"/>
    <property type="match status" value="1"/>
</dbReference>
<protein>
    <submittedName>
        <fullName evidence="9">Phenylalanine 4-monooxygenase</fullName>
    </submittedName>
</protein>
<dbReference type="SUPFAM" id="SSF56534">
    <property type="entry name" value="Aromatic aminoacid monoxygenases, catalytic and oligomerization domains"/>
    <property type="match status" value="1"/>
</dbReference>
<keyword evidence="3 7" id="KW-0479">Metal-binding</keyword>
<comment type="similarity">
    <text evidence="2">Belongs to the biopterin-dependent aromatic amino acid hydroxylase family.</text>
</comment>
<dbReference type="Pfam" id="PF00351">
    <property type="entry name" value="Biopterin_H"/>
    <property type="match status" value="1"/>
</dbReference>
<evidence type="ECO:0000256" key="6">
    <source>
        <dbReference type="ARBA" id="ARBA00023033"/>
    </source>
</evidence>
<evidence type="ECO:0000313" key="10">
    <source>
        <dbReference type="Proteomes" id="UP000190539"/>
    </source>
</evidence>
<dbReference type="InterPro" id="IPR036951">
    <property type="entry name" value="ArAA_hydroxylase_sf"/>
</dbReference>
<gene>
    <name evidence="9" type="ORF">B1H18_05675</name>
</gene>
<comment type="caution">
    <text evidence="9">The sequence shown here is derived from an EMBL/GenBank/DDBJ whole genome shotgun (WGS) entry which is preliminary data.</text>
</comment>
<dbReference type="InterPro" id="IPR019774">
    <property type="entry name" value="Aromatic-AA_hydroxylase_C"/>
</dbReference>
<comment type="cofactor">
    <cofactor evidence="1 7">
        <name>Fe(2+)</name>
        <dbReference type="ChEBI" id="CHEBI:29033"/>
    </cofactor>
</comment>
<accession>A0A1V4AEJ8</accession>
<evidence type="ECO:0000256" key="4">
    <source>
        <dbReference type="ARBA" id="ARBA00023002"/>
    </source>
</evidence>
<organism evidence="9 10">
    <name type="scientific">Streptomyces tsukubensis</name>
    <dbReference type="NCBI Taxonomy" id="83656"/>
    <lineage>
        <taxon>Bacteria</taxon>
        <taxon>Bacillati</taxon>
        <taxon>Actinomycetota</taxon>
        <taxon>Actinomycetes</taxon>
        <taxon>Kitasatosporales</taxon>
        <taxon>Streptomycetaceae</taxon>
        <taxon>Streptomyces</taxon>
    </lineage>
</organism>
<dbReference type="GO" id="GO:0016714">
    <property type="term" value="F:oxidoreductase activity, acting on paired donors, with incorporation or reduction of molecular oxygen, reduced pteridine as one donor, and incorporation of one atom of oxygen"/>
    <property type="evidence" value="ECO:0007669"/>
    <property type="project" value="InterPro"/>
</dbReference>
<dbReference type="InterPro" id="IPR036329">
    <property type="entry name" value="Aro-AA_hydroxylase_C_sf"/>
</dbReference>
<dbReference type="PRINTS" id="PR00372">
    <property type="entry name" value="FYWHYDRXLASE"/>
</dbReference>
<dbReference type="AlphaFoldDB" id="A0A1V4AEJ8"/>
<dbReference type="EMBL" id="MVFC01000003">
    <property type="protein sequence ID" value="OON81916.1"/>
    <property type="molecule type" value="Genomic_DNA"/>
</dbReference>
<dbReference type="NCBIfam" id="NF008877">
    <property type="entry name" value="PRK11913.1-2"/>
    <property type="match status" value="1"/>
</dbReference>
<feature type="binding site" evidence="7">
    <location>
        <position position="193"/>
    </location>
    <ligand>
        <name>Fe cation</name>
        <dbReference type="ChEBI" id="CHEBI:24875"/>
    </ligand>
</feature>
<dbReference type="STRING" id="83656.B1H18_05675"/>
<keyword evidence="4" id="KW-0560">Oxidoreductase</keyword>
<feature type="domain" description="Biopterin-dependent aromatic amino acid hydroxylase family profile" evidence="8">
    <location>
        <begin position="1"/>
        <end position="269"/>
    </location>
</feature>
<dbReference type="Gene3D" id="1.10.800.10">
    <property type="entry name" value="Aromatic amino acid hydroxylase"/>
    <property type="match status" value="1"/>
</dbReference>
<keyword evidence="5 7" id="KW-0408">Iron</keyword>
<feature type="binding site" evidence="7">
    <location>
        <position position="147"/>
    </location>
    <ligand>
        <name>Fe cation</name>
        <dbReference type="ChEBI" id="CHEBI:24875"/>
    </ligand>
</feature>
<evidence type="ECO:0000256" key="1">
    <source>
        <dbReference type="ARBA" id="ARBA00001954"/>
    </source>
</evidence>
<dbReference type="InterPro" id="IPR001273">
    <property type="entry name" value="ArAA_hydroxylase"/>
</dbReference>
<dbReference type="PROSITE" id="PS51410">
    <property type="entry name" value="BH4_AAA_HYDROXYL_2"/>
    <property type="match status" value="1"/>
</dbReference>
<dbReference type="GO" id="GO:0009072">
    <property type="term" value="P:aromatic amino acid metabolic process"/>
    <property type="evidence" value="ECO:0007669"/>
    <property type="project" value="InterPro"/>
</dbReference>
<evidence type="ECO:0000313" key="9">
    <source>
        <dbReference type="EMBL" id="OON81916.1"/>
    </source>
</evidence>
<dbReference type="OrthoDB" id="9780502at2"/>
<keyword evidence="10" id="KW-1185">Reference proteome</keyword>
<evidence type="ECO:0000256" key="7">
    <source>
        <dbReference type="PIRSR" id="PIRSR601273-2"/>
    </source>
</evidence>
<dbReference type="PANTHER" id="PTHR11473:SF24">
    <property type="entry name" value="PHENYLALANINE-4-HYDROXYLASE"/>
    <property type="match status" value="1"/>
</dbReference>